<dbReference type="GO" id="GO:0005829">
    <property type="term" value="C:cytosol"/>
    <property type="evidence" value="ECO:0007669"/>
    <property type="project" value="TreeGrafter"/>
</dbReference>
<dbReference type="RefSeq" id="WP_190260969.1">
    <property type="nucleotide sequence ID" value="NZ_CP053923.1"/>
</dbReference>
<organism evidence="2 3">
    <name type="scientific">Defluviicoccus vanus</name>
    <dbReference type="NCBI Taxonomy" id="111831"/>
    <lineage>
        <taxon>Bacteria</taxon>
        <taxon>Pseudomonadati</taxon>
        <taxon>Pseudomonadota</taxon>
        <taxon>Alphaproteobacteria</taxon>
        <taxon>Rhodospirillales</taxon>
        <taxon>Rhodospirillaceae</taxon>
        <taxon>Defluviicoccus</taxon>
    </lineage>
</organism>
<evidence type="ECO:0000313" key="2">
    <source>
        <dbReference type="EMBL" id="QNT70491.1"/>
    </source>
</evidence>
<keyword evidence="3" id="KW-1185">Reference proteome</keyword>
<evidence type="ECO:0000313" key="3">
    <source>
        <dbReference type="Proteomes" id="UP000516369"/>
    </source>
</evidence>
<protein>
    <submittedName>
        <fullName evidence="2">TenA family protein</fullName>
    </submittedName>
</protein>
<accession>A0A7H1N455</accession>
<dbReference type="InterPro" id="IPR016084">
    <property type="entry name" value="Haem_Oase-like_multi-hlx"/>
</dbReference>
<dbReference type="KEGG" id="dvn:HQ394_15590"/>
<evidence type="ECO:0000259" key="1">
    <source>
        <dbReference type="Pfam" id="PF03070"/>
    </source>
</evidence>
<dbReference type="PANTHER" id="PTHR43198:SF2">
    <property type="entry name" value="SI:CH1073-67J19.1-RELATED"/>
    <property type="match status" value="1"/>
</dbReference>
<dbReference type="EMBL" id="CP053923">
    <property type="protein sequence ID" value="QNT70491.1"/>
    <property type="molecule type" value="Genomic_DNA"/>
</dbReference>
<sequence>MSDAPPAASLFAHLRQACADDWCAYTEHPFISAIADGSLPEPAFRHYLIQDYLFLVHLARAYGLAAFKAATLAEIRAAAAGLSAIVDREMQLHVDYCAQWGLGSDDLAAAAEAGPTLAYTRYVLERGLAGDLLDLQVALAPCIVGYAEIGHRLVSDAKTALVGNPYRSWIETYADPDYQALAAAHVQQMDEGMARRGGPGRMPALTQAFRDATRLEAAFWEMGLAATDEC</sequence>
<dbReference type="Gene3D" id="1.20.910.10">
    <property type="entry name" value="Heme oxygenase-like"/>
    <property type="match status" value="1"/>
</dbReference>
<dbReference type="AlphaFoldDB" id="A0A7H1N455"/>
<dbReference type="InterPro" id="IPR050967">
    <property type="entry name" value="Thiamine_Salvage_TenA"/>
</dbReference>
<dbReference type="Proteomes" id="UP000516369">
    <property type="component" value="Chromosome"/>
</dbReference>
<gene>
    <name evidence="2" type="ORF">HQ394_15590</name>
</gene>
<dbReference type="CDD" id="cd19367">
    <property type="entry name" value="TenA_C_ScTHI20-like"/>
    <property type="match status" value="1"/>
</dbReference>
<dbReference type="InterPro" id="IPR004305">
    <property type="entry name" value="Thiaminase-2/PQQC"/>
</dbReference>
<dbReference type="Pfam" id="PF03070">
    <property type="entry name" value="TENA_THI-4"/>
    <property type="match status" value="1"/>
</dbReference>
<name>A0A7H1N455_9PROT</name>
<feature type="domain" description="Thiaminase-2/PQQC" evidence="1">
    <location>
        <begin position="21"/>
        <end position="224"/>
    </location>
</feature>
<dbReference type="SUPFAM" id="SSF48613">
    <property type="entry name" value="Heme oxygenase-like"/>
    <property type="match status" value="1"/>
</dbReference>
<dbReference type="PANTHER" id="PTHR43198">
    <property type="entry name" value="BIFUNCTIONAL TH2 PROTEIN"/>
    <property type="match status" value="1"/>
</dbReference>
<proteinExistence type="predicted"/>
<reference evidence="2 3" key="1">
    <citation type="submission" date="2020-05" db="EMBL/GenBank/DDBJ databases">
        <title>Complete closed genome sequence of Defluviicoccus vanus.</title>
        <authorList>
            <person name="Bessarab I."/>
            <person name="Arumugam K."/>
            <person name="Maszenan A.M."/>
            <person name="Seviour R.J."/>
            <person name="Williams R.B."/>
        </authorList>
    </citation>
    <scope>NUCLEOTIDE SEQUENCE [LARGE SCALE GENOMIC DNA]</scope>
    <source>
        <strain evidence="2 3">Ben 114</strain>
    </source>
</reference>